<dbReference type="InterPro" id="IPR008928">
    <property type="entry name" value="6-hairpin_glycosidase_sf"/>
</dbReference>
<gene>
    <name evidence="2" type="ORF">GCM10007332_26580</name>
</gene>
<dbReference type="SUPFAM" id="SSF53756">
    <property type="entry name" value="UDP-Glycosyltransferase/glycogen phosphorylase"/>
    <property type="match status" value="1"/>
</dbReference>
<dbReference type="Pfam" id="PF00534">
    <property type="entry name" value="Glycos_transf_1"/>
    <property type="match status" value="1"/>
</dbReference>
<reference evidence="3" key="1">
    <citation type="journal article" date="2019" name="Int. J. Syst. Evol. Microbiol.">
        <title>The Global Catalogue of Microorganisms (GCM) 10K type strain sequencing project: providing services to taxonomists for standard genome sequencing and annotation.</title>
        <authorList>
            <consortium name="The Broad Institute Genomics Platform"/>
            <consortium name="The Broad Institute Genome Sequencing Center for Infectious Disease"/>
            <person name="Wu L."/>
            <person name="Ma J."/>
        </authorList>
    </citation>
    <scope>NUCLEOTIDE SEQUENCE [LARGE SCALE GENOMIC DNA]</scope>
    <source>
        <strain evidence="3">CCM 8490</strain>
    </source>
</reference>
<dbReference type="Gene3D" id="3.40.50.2000">
    <property type="entry name" value="Glycogen Phosphorylase B"/>
    <property type="match status" value="2"/>
</dbReference>
<dbReference type="SUPFAM" id="SSF48208">
    <property type="entry name" value="Six-hairpin glycosidases"/>
    <property type="match status" value="1"/>
</dbReference>
<proteinExistence type="predicted"/>
<evidence type="ECO:0000259" key="1">
    <source>
        <dbReference type="Pfam" id="PF00534"/>
    </source>
</evidence>
<feature type="domain" description="Glycosyl transferase family 1" evidence="1">
    <location>
        <begin position="224"/>
        <end position="398"/>
    </location>
</feature>
<dbReference type="GO" id="GO:0016740">
    <property type="term" value="F:transferase activity"/>
    <property type="evidence" value="ECO:0007669"/>
    <property type="project" value="UniProtKB-KW"/>
</dbReference>
<keyword evidence="3" id="KW-1185">Reference proteome</keyword>
<dbReference type="Proteomes" id="UP000658202">
    <property type="component" value="Unassembled WGS sequence"/>
</dbReference>
<keyword evidence="2" id="KW-0808">Transferase</keyword>
<dbReference type="InterPro" id="IPR001296">
    <property type="entry name" value="Glyco_trans_1"/>
</dbReference>
<dbReference type="PANTHER" id="PTHR12526:SF572">
    <property type="entry name" value="BLL5144 PROTEIN"/>
    <property type="match status" value="1"/>
</dbReference>
<evidence type="ECO:0000313" key="2">
    <source>
        <dbReference type="EMBL" id="GGG63097.1"/>
    </source>
</evidence>
<evidence type="ECO:0000313" key="3">
    <source>
        <dbReference type="Proteomes" id="UP000658202"/>
    </source>
</evidence>
<dbReference type="EMBL" id="BMCW01000006">
    <property type="protein sequence ID" value="GGG63097.1"/>
    <property type="molecule type" value="Genomic_DNA"/>
</dbReference>
<organism evidence="2 3">
    <name type="scientific">Epilithonimonas arachidiradicis</name>
    <dbReference type="NCBI Taxonomy" id="1617282"/>
    <lineage>
        <taxon>Bacteria</taxon>
        <taxon>Pseudomonadati</taxon>
        <taxon>Bacteroidota</taxon>
        <taxon>Flavobacteriia</taxon>
        <taxon>Flavobacteriales</taxon>
        <taxon>Weeksellaceae</taxon>
        <taxon>Chryseobacterium group</taxon>
        <taxon>Epilithonimonas</taxon>
    </lineage>
</organism>
<protein>
    <submittedName>
        <fullName evidence="2">Glycosyl transferase</fullName>
    </submittedName>
</protein>
<sequence>MRFKDNHQIIKFENENKMNKNINSDVEDKAIRQSYNGIKHKTYDKKEIVFVSTFPPKVCGIATYTQDLIKSLQAKFGESFKLTICPMETEEENYEYQEFTEYKLNISDAVSYLELAAKINKNDAIELVMLQHEFGFFNETQNGLLLFLKNLKKDIIITFHTVLPNPDKELKEKVKEIADYAKSIIVMTSISADILLNTYDIYPDKITVIPHGTHLLPFVDKITLKEKYHLKNKKVLSTFGLLGSGKNIETTMKALPEIISKNPDVIFLILGKTHPALVRHEGEKYRDFLEDLTCTLHLENNIRFINDYLPLPELLEYLQLTDVYLFTSKDRNQAVSGTFSYAISSGCAIVSTPIPHALEVLKEDTGIIIDFESPEQLAVAVNTLLENESKREELRQKSLEKMAPTAWENSSILHALLFQKLRNNKTELSYTLPEINLGHIQNMTTDFGMIQFSKISKPDINSGYTLDDNSRAMIAICMHFQSSRNKADLQLILIYLNFIKFCQHKDGSFLNYVNEQKQFTNQNYETNLDDSNGRAIWALGYLISLKEILPQELSENAEKIIQKNLVWAEKIHSTRAMAFIIKGLYYQNSENNLPLLKELANRLVKMYQHEAKDDWHWFENYLTYGNSVLPEALLCAWISTKDELYKHIAEESFQFLMSKIMIDDSINVISNKGWLQKENTENVSPAIGGEQPIDVAYTVLALSSFYKTFKDEKYLQMMKNSFNWFLGKNHLNQIIYNPATGGCYDGLEEKNVNLNQGAESTISYVMARLCFD</sequence>
<name>A0ABQ1X817_9FLAO</name>
<comment type="caution">
    <text evidence="2">The sequence shown here is derived from an EMBL/GenBank/DDBJ whole genome shotgun (WGS) entry which is preliminary data.</text>
</comment>
<dbReference type="PANTHER" id="PTHR12526">
    <property type="entry name" value="GLYCOSYLTRANSFERASE"/>
    <property type="match status" value="1"/>
</dbReference>
<accession>A0ABQ1X817</accession>